<organism evidence="1 2">
    <name type="scientific">Glacieibacterium frigidum</name>
    <dbReference type="NCBI Taxonomy" id="2593303"/>
    <lineage>
        <taxon>Bacteria</taxon>
        <taxon>Pseudomonadati</taxon>
        <taxon>Pseudomonadota</taxon>
        <taxon>Alphaproteobacteria</taxon>
        <taxon>Sphingomonadales</taxon>
        <taxon>Sphingosinicellaceae</taxon>
        <taxon>Glacieibacterium</taxon>
    </lineage>
</organism>
<evidence type="ECO:0000313" key="1">
    <source>
        <dbReference type="EMBL" id="TRW18413.1"/>
    </source>
</evidence>
<name>A0A552UJK0_9SPHN</name>
<keyword evidence="2" id="KW-1185">Reference proteome</keyword>
<reference evidence="1 2" key="1">
    <citation type="submission" date="2019-07" db="EMBL/GenBank/DDBJ databases">
        <title>Novel species isolated from glacier.</title>
        <authorList>
            <person name="Liu Q."/>
            <person name="Xin Y.-H."/>
        </authorList>
    </citation>
    <scope>NUCLEOTIDE SEQUENCE [LARGE SCALE GENOMIC DNA]</scope>
    <source>
        <strain evidence="1 2">LB1R16</strain>
    </source>
</reference>
<gene>
    <name evidence="1" type="ORF">FMM06_05800</name>
</gene>
<dbReference type="Gene3D" id="1.10.10.10">
    <property type="entry name" value="Winged helix-like DNA-binding domain superfamily/Winged helix DNA-binding domain"/>
    <property type="match status" value="1"/>
</dbReference>
<protein>
    <submittedName>
        <fullName evidence="1">DUF433 domain-containing protein</fullName>
    </submittedName>
</protein>
<dbReference type="InterPro" id="IPR007367">
    <property type="entry name" value="DUF433"/>
</dbReference>
<dbReference type="AlphaFoldDB" id="A0A552UJK0"/>
<dbReference type="InterPro" id="IPR009057">
    <property type="entry name" value="Homeodomain-like_sf"/>
</dbReference>
<dbReference type="PANTHER" id="PTHR34849:SF3">
    <property type="entry name" value="SSR2962 PROTEIN"/>
    <property type="match status" value="1"/>
</dbReference>
<dbReference type="EMBL" id="VJWA01000001">
    <property type="protein sequence ID" value="TRW18413.1"/>
    <property type="molecule type" value="Genomic_DNA"/>
</dbReference>
<evidence type="ECO:0000313" key="2">
    <source>
        <dbReference type="Proteomes" id="UP000317894"/>
    </source>
</evidence>
<accession>A0A552UJK0</accession>
<dbReference type="Proteomes" id="UP000317894">
    <property type="component" value="Unassembled WGS sequence"/>
</dbReference>
<proteinExistence type="predicted"/>
<comment type="caution">
    <text evidence="1">The sequence shown here is derived from an EMBL/GenBank/DDBJ whole genome shotgun (WGS) entry which is preliminary data.</text>
</comment>
<sequence>MDWRDHIETMPDRMMGKPVLKGTRLTVEIILDWLAAGWSEADLFENYPSLTPDGLRAIYAFASEAVHDRAMAA</sequence>
<dbReference type="OrthoDB" id="200074at2"/>
<dbReference type="SUPFAM" id="SSF46689">
    <property type="entry name" value="Homeodomain-like"/>
    <property type="match status" value="1"/>
</dbReference>
<dbReference type="PANTHER" id="PTHR34849">
    <property type="entry name" value="SSL5025 PROTEIN"/>
    <property type="match status" value="1"/>
</dbReference>
<dbReference type="Pfam" id="PF04255">
    <property type="entry name" value="DUF433"/>
    <property type="match status" value="1"/>
</dbReference>
<dbReference type="InterPro" id="IPR036388">
    <property type="entry name" value="WH-like_DNA-bd_sf"/>
</dbReference>